<dbReference type="CDD" id="cd04301">
    <property type="entry name" value="NAT_SF"/>
    <property type="match status" value="1"/>
</dbReference>
<protein>
    <submittedName>
        <fullName evidence="4">GNAT family N-acetyltransferase</fullName>
    </submittedName>
</protein>
<organism evidence="4 5">
    <name type="scientific">Parasedimentitalea denitrificans</name>
    <dbReference type="NCBI Taxonomy" id="2211118"/>
    <lineage>
        <taxon>Bacteria</taxon>
        <taxon>Pseudomonadati</taxon>
        <taxon>Pseudomonadota</taxon>
        <taxon>Alphaproteobacteria</taxon>
        <taxon>Rhodobacterales</taxon>
        <taxon>Paracoccaceae</taxon>
        <taxon>Parasedimentitalea</taxon>
    </lineage>
</organism>
<evidence type="ECO:0000256" key="2">
    <source>
        <dbReference type="ARBA" id="ARBA00023315"/>
    </source>
</evidence>
<dbReference type="Pfam" id="PF00583">
    <property type="entry name" value="Acetyltransf_1"/>
    <property type="match status" value="1"/>
</dbReference>
<dbReference type="EMBL" id="QHLQ01000005">
    <property type="protein sequence ID" value="NIZ60729.1"/>
    <property type="molecule type" value="Genomic_DNA"/>
</dbReference>
<feature type="domain" description="N-acetyltransferase" evidence="3">
    <location>
        <begin position="1"/>
        <end position="149"/>
    </location>
</feature>
<evidence type="ECO:0000259" key="3">
    <source>
        <dbReference type="PROSITE" id="PS51186"/>
    </source>
</evidence>
<accession>A0ABX0W510</accession>
<dbReference type="PROSITE" id="PS51186">
    <property type="entry name" value="GNAT"/>
    <property type="match status" value="1"/>
</dbReference>
<name>A0ABX0W510_9RHOB</name>
<reference evidence="4 5" key="1">
    <citation type="submission" date="2018-05" db="EMBL/GenBank/DDBJ databases">
        <authorList>
            <person name="Zhang Y.-J."/>
        </authorList>
    </citation>
    <scope>NUCLEOTIDE SEQUENCE [LARGE SCALE GENOMIC DNA]</scope>
    <source>
        <strain evidence="4 5">CY04</strain>
    </source>
</reference>
<evidence type="ECO:0000256" key="1">
    <source>
        <dbReference type="ARBA" id="ARBA00022679"/>
    </source>
</evidence>
<dbReference type="InterPro" id="IPR016181">
    <property type="entry name" value="Acyl_CoA_acyltransferase"/>
</dbReference>
<dbReference type="InterPro" id="IPR050832">
    <property type="entry name" value="Bact_Acetyltransf"/>
</dbReference>
<keyword evidence="5" id="KW-1185">Reference proteome</keyword>
<dbReference type="RefSeq" id="WP_167683307.1">
    <property type="nucleotide sequence ID" value="NZ_QHLQ01000005.1"/>
</dbReference>
<dbReference type="InterPro" id="IPR000182">
    <property type="entry name" value="GNAT_dom"/>
</dbReference>
<evidence type="ECO:0000313" key="5">
    <source>
        <dbReference type="Proteomes" id="UP001429564"/>
    </source>
</evidence>
<dbReference type="SUPFAM" id="SSF55729">
    <property type="entry name" value="Acyl-CoA N-acyltransferases (Nat)"/>
    <property type="match status" value="1"/>
</dbReference>
<comment type="caution">
    <text evidence="4">The sequence shown here is derived from an EMBL/GenBank/DDBJ whole genome shotgun (WGS) entry which is preliminary data.</text>
</comment>
<evidence type="ECO:0000313" key="4">
    <source>
        <dbReference type="EMBL" id="NIZ60729.1"/>
    </source>
</evidence>
<keyword evidence="2" id="KW-0012">Acyltransferase</keyword>
<dbReference type="Proteomes" id="UP001429564">
    <property type="component" value="Unassembled WGS sequence"/>
</dbReference>
<sequence length="149" mass="16381">MRLQVATSDESELVARFVAALLTELTGGELVDPAELEPTTSRLLGRDDVIGILAYDQGEPVGIIMLNECAAIYAGGIFGEITELYVLPEMRSKGVATRLVKEACATGKRRRWKRLEVGAPDQPAWKRTMEFYQGNGFAEVGPRLRKLIA</sequence>
<dbReference type="Gene3D" id="3.40.630.30">
    <property type="match status" value="1"/>
</dbReference>
<dbReference type="PANTHER" id="PTHR43877">
    <property type="entry name" value="AMINOALKYLPHOSPHONATE N-ACETYLTRANSFERASE-RELATED-RELATED"/>
    <property type="match status" value="1"/>
</dbReference>
<keyword evidence="1" id="KW-0808">Transferase</keyword>
<gene>
    <name evidence="4" type="ORF">DL239_07050</name>
</gene>
<proteinExistence type="predicted"/>